<comment type="caution">
    <text evidence="1">The sequence shown here is derived from an EMBL/GenBank/DDBJ whole genome shotgun (WGS) entry which is preliminary data.</text>
</comment>
<evidence type="ECO:0000313" key="1">
    <source>
        <dbReference type="EMBL" id="KAF8672993.1"/>
    </source>
</evidence>
<evidence type="ECO:0008006" key="3">
    <source>
        <dbReference type="Google" id="ProtNLM"/>
    </source>
</evidence>
<gene>
    <name evidence="1" type="ORF">HU200_049062</name>
</gene>
<organism evidence="1 2">
    <name type="scientific">Digitaria exilis</name>
    <dbReference type="NCBI Taxonomy" id="1010633"/>
    <lineage>
        <taxon>Eukaryota</taxon>
        <taxon>Viridiplantae</taxon>
        <taxon>Streptophyta</taxon>
        <taxon>Embryophyta</taxon>
        <taxon>Tracheophyta</taxon>
        <taxon>Spermatophyta</taxon>
        <taxon>Magnoliopsida</taxon>
        <taxon>Liliopsida</taxon>
        <taxon>Poales</taxon>
        <taxon>Poaceae</taxon>
        <taxon>PACMAD clade</taxon>
        <taxon>Panicoideae</taxon>
        <taxon>Panicodae</taxon>
        <taxon>Paniceae</taxon>
        <taxon>Anthephorinae</taxon>
        <taxon>Digitaria</taxon>
    </lineage>
</organism>
<name>A0A835ATW1_9POAL</name>
<reference evidence="1" key="1">
    <citation type="submission" date="2020-07" db="EMBL/GenBank/DDBJ databases">
        <title>Genome sequence and genetic diversity analysis of an under-domesticated orphan crop, white fonio (Digitaria exilis).</title>
        <authorList>
            <person name="Bennetzen J.L."/>
            <person name="Chen S."/>
            <person name="Ma X."/>
            <person name="Wang X."/>
            <person name="Yssel A.E.J."/>
            <person name="Chaluvadi S.R."/>
            <person name="Johnson M."/>
            <person name="Gangashetty P."/>
            <person name="Hamidou F."/>
            <person name="Sanogo M.D."/>
            <person name="Zwaenepoel A."/>
            <person name="Wallace J."/>
            <person name="Van De Peer Y."/>
            <person name="Van Deynze A."/>
        </authorList>
    </citation>
    <scope>NUCLEOTIDE SEQUENCE</scope>
    <source>
        <tissue evidence="1">Leaves</tissue>
    </source>
</reference>
<proteinExistence type="predicted"/>
<dbReference type="AlphaFoldDB" id="A0A835ATW1"/>
<dbReference type="OrthoDB" id="659172at2759"/>
<dbReference type="Proteomes" id="UP000636709">
    <property type="component" value="Unassembled WGS sequence"/>
</dbReference>
<keyword evidence="2" id="KW-1185">Reference proteome</keyword>
<dbReference type="EMBL" id="JACEFO010002210">
    <property type="protein sequence ID" value="KAF8672993.1"/>
    <property type="molecule type" value="Genomic_DNA"/>
</dbReference>
<accession>A0A835ATW1</accession>
<protein>
    <recommendedName>
        <fullName evidence="3">DUF4220 domain-containing protein</fullName>
    </recommendedName>
</protein>
<dbReference type="PANTHER" id="PTHR31325">
    <property type="entry name" value="OS01G0798800 PROTEIN-RELATED"/>
    <property type="match status" value="1"/>
</dbReference>
<dbReference type="InterPro" id="IPR007658">
    <property type="entry name" value="DUF594"/>
</dbReference>
<sequence>MWTIKRMGAHLCDGYRKTVIFESLQRPFDESVVLWHLATDLCFYESNDEYDIRDVIRRRCRKLSNYMAYLLFAKPEMLMPGARRSLLKHAREKFSPLLNKIQEDDSDNLELNGGKARATLPVEEVASKIVAQATVEVSNLTFISDVWYLYQDLVRFCKSNGKLEMWRLIEGVWVEKICFAAGRCRGYLHAKSLGEGGEYLSYIWLLLLYMGMETVEQKLRRTDNEGEGMISPLFYVPPAPPFEP</sequence>
<evidence type="ECO:0000313" key="2">
    <source>
        <dbReference type="Proteomes" id="UP000636709"/>
    </source>
</evidence>
<dbReference type="Pfam" id="PF04578">
    <property type="entry name" value="DUF594"/>
    <property type="match status" value="1"/>
</dbReference>